<organism evidence="1 2">
    <name type="scientific">Flavobacterium silvaticum</name>
    <dbReference type="NCBI Taxonomy" id="1852020"/>
    <lineage>
        <taxon>Bacteria</taxon>
        <taxon>Pseudomonadati</taxon>
        <taxon>Bacteroidota</taxon>
        <taxon>Flavobacteriia</taxon>
        <taxon>Flavobacteriales</taxon>
        <taxon>Flavobacteriaceae</taxon>
        <taxon>Flavobacterium</taxon>
    </lineage>
</organism>
<evidence type="ECO:0000313" key="1">
    <source>
        <dbReference type="EMBL" id="NMH26644.1"/>
    </source>
</evidence>
<comment type="caution">
    <text evidence="1">The sequence shown here is derived from an EMBL/GenBank/DDBJ whole genome shotgun (WGS) entry which is preliminary data.</text>
</comment>
<dbReference type="Proteomes" id="UP000712080">
    <property type="component" value="Unassembled WGS sequence"/>
</dbReference>
<sequence length="120" mass="13709">MEKTTFLLEDSLFKIWNNRNATERLSEMARIYAADIHFYESDDSEPFIGFEAINNLISNLQSQWAPEFAFQTENPVQVNHDMEAASWHLGIPGQNPVAGGMDVALVENGKIKKLYLYLNK</sequence>
<dbReference type="InterPro" id="IPR032710">
    <property type="entry name" value="NTF2-like_dom_sf"/>
</dbReference>
<name>A0A972FNS2_9FLAO</name>
<keyword evidence="2" id="KW-1185">Reference proteome</keyword>
<reference evidence="1" key="1">
    <citation type="submission" date="2020-02" db="EMBL/GenBank/DDBJ databases">
        <title>Flavobacterium sp. genome.</title>
        <authorList>
            <person name="Jung H.S."/>
            <person name="Baek J.H."/>
            <person name="Jeon C.O."/>
        </authorList>
    </citation>
    <scope>NUCLEOTIDE SEQUENCE</scope>
    <source>
        <strain evidence="1">SE-s28</strain>
    </source>
</reference>
<dbReference type="RefSeq" id="WP_169525636.1">
    <property type="nucleotide sequence ID" value="NZ_JAAMPU010000094.1"/>
</dbReference>
<accession>A0A972FNS2</accession>
<dbReference type="AlphaFoldDB" id="A0A972FNS2"/>
<gene>
    <name evidence="1" type="ORF">G6047_01245</name>
</gene>
<evidence type="ECO:0000313" key="2">
    <source>
        <dbReference type="Proteomes" id="UP000712080"/>
    </source>
</evidence>
<dbReference type="EMBL" id="JAAMPU010000094">
    <property type="protein sequence ID" value="NMH26644.1"/>
    <property type="molecule type" value="Genomic_DNA"/>
</dbReference>
<dbReference type="SUPFAM" id="SSF54427">
    <property type="entry name" value="NTF2-like"/>
    <property type="match status" value="1"/>
</dbReference>
<dbReference type="Gene3D" id="3.10.450.50">
    <property type="match status" value="1"/>
</dbReference>
<protein>
    <submittedName>
        <fullName evidence="1">Nuclear transport factor 2 family protein</fullName>
    </submittedName>
</protein>
<proteinExistence type="predicted"/>